<protein>
    <submittedName>
        <fullName evidence="6">AI-2E family transporter</fullName>
    </submittedName>
</protein>
<dbReference type="InterPro" id="IPR002549">
    <property type="entry name" value="AI-2E-like"/>
</dbReference>
<keyword evidence="4" id="KW-1133">Transmembrane helix</keyword>
<reference evidence="6 7" key="1">
    <citation type="submission" date="2017-04" db="EMBL/GenBank/DDBJ databases">
        <title>Accumulation and expression of multiple antibiotic resistance genes in Arcobacter cryaerophilus that thrives in sewage.</title>
        <authorList>
            <person name="Millar J.A."/>
            <person name="Raghavan R."/>
        </authorList>
    </citation>
    <scope>NUCLEOTIDE SEQUENCE [LARGE SCALE GENOMIC DNA]</scope>
    <source>
        <strain evidence="6 7">AZT-1</strain>
    </source>
</reference>
<accession>A0A1V9VBW5</accession>
<evidence type="ECO:0000313" key="6">
    <source>
        <dbReference type="EMBL" id="OQR41545.1"/>
    </source>
</evidence>
<comment type="caution">
    <text evidence="6">The sequence shown here is derived from an EMBL/GenBank/DDBJ whole genome shotgun (WGS) entry which is preliminary data.</text>
</comment>
<dbReference type="PANTHER" id="PTHR21716">
    <property type="entry name" value="TRANSMEMBRANE PROTEIN"/>
    <property type="match status" value="1"/>
</dbReference>
<name>A0A1V9VBW5_9BACT</name>
<evidence type="ECO:0000256" key="2">
    <source>
        <dbReference type="ARBA" id="ARBA00009773"/>
    </source>
</evidence>
<proteinExistence type="inferred from homology"/>
<keyword evidence="5" id="KW-0472">Membrane</keyword>
<comment type="similarity">
    <text evidence="2">Belongs to the autoinducer-2 exporter (AI-2E) (TC 2.A.86) family.</text>
</comment>
<evidence type="ECO:0000256" key="1">
    <source>
        <dbReference type="ARBA" id="ARBA00004141"/>
    </source>
</evidence>
<evidence type="ECO:0000256" key="5">
    <source>
        <dbReference type="ARBA" id="ARBA00023136"/>
    </source>
</evidence>
<comment type="subcellular location">
    <subcellularLocation>
        <location evidence="1">Membrane</location>
        <topology evidence="1">Multi-pass membrane protein</topology>
    </subcellularLocation>
</comment>
<gene>
    <name evidence="6" type="ORF">AS859_05055</name>
</gene>
<evidence type="ECO:0000256" key="3">
    <source>
        <dbReference type="ARBA" id="ARBA00022692"/>
    </source>
</evidence>
<sequence>MKPAYFLMLLAFVLFYFLIELFDPFLKSISVAALLTIATNSMFLRINNKVKNRAFSTTIFTLAMTALFFLPILYCIISFATFFNQVDQQHLIQNLTEIKTMIIGFLGEFSFLNDFINKISSSVDIGKTVQQLVSFSASLGKNSAKFMIDMILILIFFFFFTLFSNQIATYLKNITPINNEDANILFNESSSVMSVVFYSILVTAIFQGFLFGAFLSSFGYDGLLLGVLYGFASLVPVIGGVIMWLPVALYEASTGTISNAIFIAVYSIIVISIIADTFIKPLIISYINKKIVKTPTKINSLIIFFAIVAGLGTFGFWGMIIGPAMVSLFVSTMQLLRKYIKEVETKSILE</sequence>
<dbReference type="AlphaFoldDB" id="A0A1V9VBW5"/>
<dbReference type="Proteomes" id="UP000192599">
    <property type="component" value="Unassembled WGS sequence"/>
</dbReference>
<dbReference type="RefSeq" id="WP_066218961.1">
    <property type="nucleotide sequence ID" value="NZ_CP060692.1"/>
</dbReference>
<evidence type="ECO:0000256" key="4">
    <source>
        <dbReference type="ARBA" id="ARBA00022989"/>
    </source>
</evidence>
<organism evidence="6 7">
    <name type="scientific">Aliarcobacter cryaerophilus</name>
    <dbReference type="NCBI Taxonomy" id="28198"/>
    <lineage>
        <taxon>Bacteria</taxon>
        <taxon>Pseudomonadati</taxon>
        <taxon>Campylobacterota</taxon>
        <taxon>Epsilonproteobacteria</taxon>
        <taxon>Campylobacterales</taxon>
        <taxon>Arcobacteraceae</taxon>
        <taxon>Aliarcobacter</taxon>
    </lineage>
</organism>
<dbReference type="GO" id="GO:0016020">
    <property type="term" value="C:membrane"/>
    <property type="evidence" value="ECO:0007669"/>
    <property type="project" value="UniProtKB-SubCell"/>
</dbReference>
<dbReference type="EMBL" id="LNTC01000047">
    <property type="protein sequence ID" value="OQR41545.1"/>
    <property type="molecule type" value="Genomic_DNA"/>
</dbReference>
<dbReference type="PANTHER" id="PTHR21716:SF4">
    <property type="entry name" value="TRANSMEMBRANE PROTEIN 245"/>
    <property type="match status" value="1"/>
</dbReference>
<dbReference type="Pfam" id="PF01594">
    <property type="entry name" value="AI-2E_transport"/>
    <property type="match status" value="1"/>
</dbReference>
<keyword evidence="3" id="KW-0812">Transmembrane</keyword>
<evidence type="ECO:0000313" key="7">
    <source>
        <dbReference type="Proteomes" id="UP000192599"/>
    </source>
</evidence>